<keyword evidence="6" id="KW-1185">Reference proteome</keyword>
<dbReference type="GO" id="GO:0042393">
    <property type="term" value="F:histone binding"/>
    <property type="evidence" value="ECO:0007669"/>
    <property type="project" value="TreeGrafter"/>
</dbReference>
<feature type="compositionally biased region" description="Acidic residues" evidence="3">
    <location>
        <begin position="98"/>
        <end position="115"/>
    </location>
</feature>
<dbReference type="SUPFAM" id="SSF48452">
    <property type="entry name" value="TPR-like"/>
    <property type="match status" value="2"/>
</dbReference>
<proteinExistence type="predicted"/>
<protein>
    <recommendedName>
        <fullName evidence="4">Tetratricopeptide SHNi-TPR domain-containing protein</fullName>
    </recommendedName>
</protein>
<name>C1E946_MICCC</name>
<dbReference type="InParanoid" id="C1E946"/>
<dbReference type="InterPro" id="IPR011990">
    <property type="entry name" value="TPR-like_helical_dom_sf"/>
</dbReference>
<feature type="domain" description="Tetratricopeptide SHNi-TPR" evidence="4">
    <location>
        <begin position="172"/>
        <end position="206"/>
    </location>
</feature>
<dbReference type="PANTHER" id="PTHR15081">
    <property type="entry name" value="NUCLEAR AUTOANTIGENIC SPERM PROTEIN NASP -RELATED"/>
    <property type="match status" value="1"/>
</dbReference>
<dbReference type="InterPro" id="IPR051730">
    <property type="entry name" value="NASP-like"/>
</dbReference>
<accession>C1E946</accession>
<dbReference type="KEGG" id="mis:MICPUN_59600"/>
<sequence length="477" mass="49074">MAEVDKVKETTAAEATALFDRGIAKIKANEMEEAIEALGKCLELRTAVFGEQAVETAQAYHKYGCALFYKAQDENTVFGARAQEAADAKKEADGEGASADEGEDVGDDDDADDAAADAPPEGSEEGKEEDGEQEGAQDDMELAWEMIEMARLFYEDELEESNGQGGHPIELANVYEVLGDINTETSNFKASLEEYSKCLALLEAHVDEDDRRIAGVLCSMSVCQQFEQDPEAALKGVTRAIGILNARVRRLKSSDEAAAEAVNAALLPGAPPHEDPLAVAKTELETIEATIGDLVAREEELKSVCSEDDATREQIKKAFAAIGGGAAGGEAAPVRNADGSVETIGFDAPTRANAGPVTNLGVVGGGKKGAPKRIVAAAAPAPAGSANAAAAAAFAAMAAAPGPTPANPAAPPGGRRSLEDMMGPAGGESVEGFGAPGIVAPPAEAKKAKMAPIEAVAPAAETDAGEKENAPNGCPQQ</sequence>
<feature type="compositionally biased region" description="Acidic residues" evidence="3">
    <location>
        <begin position="122"/>
        <end position="136"/>
    </location>
</feature>
<dbReference type="GO" id="GO:0005654">
    <property type="term" value="C:nucleoplasm"/>
    <property type="evidence" value="ECO:0007669"/>
    <property type="project" value="TreeGrafter"/>
</dbReference>
<reference evidence="5 6" key="1">
    <citation type="journal article" date="2009" name="Science">
        <title>Green evolution and dynamic adaptations revealed by genomes of the marine picoeukaryotes Micromonas.</title>
        <authorList>
            <person name="Worden A.Z."/>
            <person name="Lee J.H."/>
            <person name="Mock T."/>
            <person name="Rouze P."/>
            <person name="Simmons M.P."/>
            <person name="Aerts A.L."/>
            <person name="Allen A.E."/>
            <person name="Cuvelier M.L."/>
            <person name="Derelle E."/>
            <person name="Everett M.V."/>
            <person name="Foulon E."/>
            <person name="Grimwood J."/>
            <person name="Gundlach H."/>
            <person name="Henrissat B."/>
            <person name="Napoli C."/>
            <person name="McDonald S.M."/>
            <person name="Parker M.S."/>
            <person name="Rombauts S."/>
            <person name="Salamov A."/>
            <person name="Von Dassow P."/>
            <person name="Badger J.H."/>
            <person name="Coutinho P.M."/>
            <person name="Demir E."/>
            <person name="Dubchak I."/>
            <person name="Gentemann C."/>
            <person name="Eikrem W."/>
            <person name="Gready J.E."/>
            <person name="John U."/>
            <person name="Lanier W."/>
            <person name="Lindquist E.A."/>
            <person name="Lucas S."/>
            <person name="Mayer K.F."/>
            <person name="Moreau H."/>
            <person name="Not F."/>
            <person name="Otillar R."/>
            <person name="Panaud O."/>
            <person name="Pangilinan J."/>
            <person name="Paulsen I."/>
            <person name="Piegu B."/>
            <person name="Poliakov A."/>
            <person name="Robbens S."/>
            <person name="Schmutz J."/>
            <person name="Toulza E."/>
            <person name="Wyss T."/>
            <person name="Zelensky A."/>
            <person name="Zhou K."/>
            <person name="Armbrust E.V."/>
            <person name="Bhattacharya D."/>
            <person name="Goodenough U.W."/>
            <person name="Van de Peer Y."/>
            <person name="Grigoriev I.V."/>
        </authorList>
    </citation>
    <scope>NUCLEOTIDE SEQUENCE [LARGE SCALE GENOMIC DNA]</scope>
    <source>
        <strain evidence="6">RCC299 / NOUM17</strain>
    </source>
</reference>
<gene>
    <name evidence="5" type="ORF">MICPUN_59600</name>
</gene>
<keyword evidence="2" id="KW-0802">TPR repeat</keyword>
<dbReference type="Gene3D" id="1.25.40.10">
    <property type="entry name" value="Tetratricopeptide repeat domain"/>
    <property type="match status" value="1"/>
</dbReference>
<dbReference type="FunCoup" id="C1E946">
    <property type="interactions" value="1585"/>
</dbReference>
<dbReference type="GeneID" id="8244297"/>
<dbReference type="GO" id="GO:0034080">
    <property type="term" value="P:CENP-A containing chromatin assembly"/>
    <property type="evidence" value="ECO:0007669"/>
    <property type="project" value="TreeGrafter"/>
</dbReference>
<dbReference type="OrthoDB" id="5587616at2759"/>
<dbReference type="RefSeq" id="XP_002503363.1">
    <property type="nucleotide sequence ID" value="XM_002503317.1"/>
</dbReference>
<dbReference type="Pfam" id="PF10516">
    <property type="entry name" value="SHNi-TPR"/>
    <property type="match status" value="1"/>
</dbReference>
<feature type="region of interest" description="Disordered" evidence="3">
    <location>
        <begin position="457"/>
        <end position="477"/>
    </location>
</feature>
<evidence type="ECO:0000256" key="3">
    <source>
        <dbReference type="SAM" id="MobiDB-lite"/>
    </source>
</evidence>
<evidence type="ECO:0000259" key="4">
    <source>
        <dbReference type="Pfam" id="PF10516"/>
    </source>
</evidence>
<dbReference type="InterPro" id="IPR019544">
    <property type="entry name" value="Tetratricopeptide_SHNi-TPR_dom"/>
</dbReference>
<evidence type="ECO:0000256" key="2">
    <source>
        <dbReference type="ARBA" id="ARBA00022803"/>
    </source>
</evidence>
<dbReference type="AlphaFoldDB" id="C1E946"/>
<dbReference type="STRING" id="296587.C1E946"/>
<dbReference type="Proteomes" id="UP000002009">
    <property type="component" value="Chromosome 6"/>
</dbReference>
<evidence type="ECO:0000256" key="1">
    <source>
        <dbReference type="ARBA" id="ARBA00022737"/>
    </source>
</evidence>
<evidence type="ECO:0000313" key="6">
    <source>
        <dbReference type="Proteomes" id="UP000002009"/>
    </source>
</evidence>
<organism evidence="5 6">
    <name type="scientific">Micromonas commoda (strain RCC299 / NOUM17 / CCMP2709)</name>
    <name type="common">Picoplanktonic green alga</name>
    <dbReference type="NCBI Taxonomy" id="296587"/>
    <lineage>
        <taxon>Eukaryota</taxon>
        <taxon>Viridiplantae</taxon>
        <taxon>Chlorophyta</taxon>
        <taxon>Mamiellophyceae</taxon>
        <taxon>Mamiellales</taxon>
        <taxon>Mamiellaceae</taxon>
        <taxon>Micromonas</taxon>
    </lineage>
</organism>
<dbReference type="EMBL" id="CP001327">
    <property type="protein sequence ID" value="ACO64621.1"/>
    <property type="molecule type" value="Genomic_DNA"/>
</dbReference>
<dbReference type="eggNOG" id="KOG4563">
    <property type="taxonomic scope" value="Eukaryota"/>
</dbReference>
<feature type="region of interest" description="Disordered" evidence="3">
    <location>
        <begin position="87"/>
        <end position="136"/>
    </location>
</feature>
<dbReference type="OMA" id="IRGLHHG"/>
<dbReference type="PANTHER" id="PTHR15081:SF1">
    <property type="entry name" value="NUCLEAR AUTOANTIGENIC SPERM PROTEIN"/>
    <property type="match status" value="1"/>
</dbReference>
<keyword evidence="1" id="KW-0677">Repeat</keyword>
<evidence type="ECO:0000313" key="5">
    <source>
        <dbReference type="EMBL" id="ACO64621.1"/>
    </source>
</evidence>
<dbReference type="GO" id="GO:0006335">
    <property type="term" value="P:DNA replication-dependent chromatin assembly"/>
    <property type="evidence" value="ECO:0007669"/>
    <property type="project" value="TreeGrafter"/>
</dbReference>